<dbReference type="CDD" id="cd01670">
    <property type="entry name" value="Death"/>
    <property type="match status" value="1"/>
</dbReference>
<dbReference type="AlphaFoldDB" id="A0A6P7TMX7"/>
<dbReference type="PROSITE" id="PS50017">
    <property type="entry name" value="DEATH_DOMAIN"/>
    <property type="match status" value="1"/>
</dbReference>
<gene>
    <name evidence="3" type="primary">LOC115226147</name>
</gene>
<proteinExistence type="predicted"/>
<dbReference type="GO" id="GO:0007165">
    <property type="term" value="P:signal transduction"/>
    <property type="evidence" value="ECO:0007669"/>
    <property type="project" value="InterPro"/>
</dbReference>
<protein>
    <submittedName>
        <fullName evidence="3">Uncharacterized protein LOC115226147</fullName>
    </submittedName>
</protein>
<keyword evidence="2" id="KW-1185">Reference proteome</keyword>
<dbReference type="InterPro" id="IPR000488">
    <property type="entry name" value="Death_dom"/>
</dbReference>
<dbReference type="Proteomes" id="UP000515154">
    <property type="component" value="Linkage group LG29"/>
</dbReference>
<feature type="domain" description="Death" evidence="1">
    <location>
        <begin position="68"/>
        <end position="151"/>
    </location>
</feature>
<sequence>MNPDLKEKLNPFSHHYVCFVKRKCPHWKCQSCGQMVICEECGTEPNSTCLECQQPTTRESGIESRKLKEKDLLKVAKKLGNNWWQVGIFLGVETSELEIHDDSKDTVKQGYMVLHKWFKSCDPEKQTLKTLGDALEEAECLDALKCLSSDVK</sequence>
<dbReference type="KEGG" id="osn:115226147"/>
<dbReference type="Pfam" id="PF00531">
    <property type="entry name" value="Death"/>
    <property type="match status" value="1"/>
</dbReference>
<dbReference type="SUPFAM" id="SSF47986">
    <property type="entry name" value="DEATH domain"/>
    <property type="match status" value="1"/>
</dbReference>
<evidence type="ECO:0000313" key="2">
    <source>
        <dbReference type="Proteomes" id="UP000515154"/>
    </source>
</evidence>
<dbReference type="RefSeq" id="XP_029653003.2">
    <property type="nucleotide sequence ID" value="XM_029797143.2"/>
</dbReference>
<evidence type="ECO:0000313" key="3">
    <source>
        <dbReference type="RefSeq" id="XP_029653003.2"/>
    </source>
</evidence>
<organism evidence="2 3">
    <name type="scientific">Octopus sinensis</name>
    <name type="common">East Asian common octopus</name>
    <dbReference type="NCBI Taxonomy" id="2607531"/>
    <lineage>
        <taxon>Eukaryota</taxon>
        <taxon>Metazoa</taxon>
        <taxon>Spiralia</taxon>
        <taxon>Lophotrochozoa</taxon>
        <taxon>Mollusca</taxon>
        <taxon>Cephalopoda</taxon>
        <taxon>Coleoidea</taxon>
        <taxon>Octopodiformes</taxon>
        <taxon>Octopoda</taxon>
        <taxon>Incirrata</taxon>
        <taxon>Octopodidae</taxon>
        <taxon>Octopus</taxon>
    </lineage>
</organism>
<evidence type="ECO:0000259" key="1">
    <source>
        <dbReference type="PROSITE" id="PS50017"/>
    </source>
</evidence>
<dbReference type="InterPro" id="IPR011029">
    <property type="entry name" value="DEATH-like_dom_sf"/>
</dbReference>
<reference evidence="3" key="1">
    <citation type="submission" date="2025-08" db="UniProtKB">
        <authorList>
            <consortium name="RefSeq"/>
        </authorList>
    </citation>
    <scope>IDENTIFICATION</scope>
</reference>
<name>A0A6P7TMX7_9MOLL</name>
<dbReference type="Gene3D" id="1.10.533.10">
    <property type="entry name" value="Death Domain, Fas"/>
    <property type="match status" value="1"/>
</dbReference>
<accession>A0A6P7TMX7</accession>